<dbReference type="PANTHER" id="PTHR47829:SF3">
    <property type="entry name" value="AMINOGLYCOSIDE PHOSPHOTRANSFERASE DOMAIN-CONTAINING PROTEIN"/>
    <property type="match status" value="1"/>
</dbReference>
<evidence type="ECO:0000256" key="1">
    <source>
        <dbReference type="SAM" id="MobiDB-lite"/>
    </source>
</evidence>
<name>A0A845QCY5_9HYPH</name>
<dbReference type="Proteomes" id="UP000470384">
    <property type="component" value="Unassembled WGS sequence"/>
</dbReference>
<comment type="caution">
    <text evidence="3">The sequence shown here is derived from an EMBL/GenBank/DDBJ whole genome shotgun (WGS) entry which is preliminary data.</text>
</comment>
<organism evidence="3 4">
    <name type="scientific">Pyruvatibacter mobilis</name>
    <dbReference type="NCBI Taxonomy" id="1712261"/>
    <lineage>
        <taxon>Bacteria</taxon>
        <taxon>Pseudomonadati</taxon>
        <taxon>Pseudomonadota</taxon>
        <taxon>Alphaproteobacteria</taxon>
        <taxon>Hyphomicrobiales</taxon>
        <taxon>Parvibaculaceae</taxon>
        <taxon>Pyruvatibacter</taxon>
    </lineage>
</organism>
<sequence>MSEAAQSDDRQEMFSGTKEVGDNHRFDEAKLFDYLSDTVEGFEGPLEVREFKGGQSNPTYQLVTPKQKYVLRRKPPGKLLPSAHAVDREFRVISALADTNVPVPRAYTLCEDESVIGTMFYVMEMVDGRILWDPLLPQETKENRGKIYDAMNDTIAKLHMVDHEKVGLGDFGKPGNYFARQISRWSKQYRASETETIEEMDKLMEWLPDNIPDEDSTSIVHGDYRLDNMVLHPTEPRVLAVLDWELSTLGHPLGDFTYHTMQWRMPGQGTGGGTGSLRHADLASLGIPSFDDYVKMYCDRTGRDGIDNLDFYYAYNFMRLAGILQGIAGRVRDGTAASDHAKTMAANVRPLAEEGWLYAQKAGAV</sequence>
<dbReference type="GeneID" id="300655434"/>
<dbReference type="Pfam" id="PF01636">
    <property type="entry name" value="APH"/>
    <property type="match status" value="1"/>
</dbReference>
<dbReference type="OrthoDB" id="3806873at2"/>
<keyword evidence="4" id="KW-1185">Reference proteome</keyword>
<dbReference type="InterPro" id="IPR002575">
    <property type="entry name" value="Aminoglycoside_PTrfase"/>
</dbReference>
<dbReference type="Gene3D" id="3.30.200.20">
    <property type="entry name" value="Phosphorylase Kinase, domain 1"/>
    <property type="match status" value="1"/>
</dbReference>
<dbReference type="CDD" id="cd05154">
    <property type="entry name" value="ACAD10_11_N-like"/>
    <property type="match status" value="1"/>
</dbReference>
<proteinExistence type="predicted"/>
<dbReference type="EMBL" id="WXYQ01000007">
    <property type="protein sequence ID" value="NBG96284.1"/>
    <property type="molecule type" value="Genomic_DNA"/>
</dbReference>
<dbReference type="InterPro" id="IPR041726">
    <property type="entry name" value="ACAD10_11_N"/>
</dbReference>
<feature type="region of interest" description="Disordered" evidence="1">
    <location>
        <begin position="1"/>
        <end position="20"/>
    </location>
</feature>
<feature type="domain" description="Aminoglycoside phosphotransferase" evidence="2">
    <location>
        <begin position="47"/>
        <end position="269"/>
    </location>
</feature>
<dbReference type="InterPro" id="IPR052898">
    <property type="entry name" value="ACAD10-like"/>
</dbReference>
<dbReference type="PANTHER" id="PTHR47829">
    <property type="entry name" value="HYDROLASE, PUTATIVE (AFU_ORTHOLOGUE AFUA_1G12880)-RELATED"/>
    <property type="match status" value="1"/>
</dbReference>
<dbReference type="Gene3D" id="3.90.1200.10">
    <property type="match status" value="1"/>
</dbReference>
<evidence type="ECO:0000259" key="2">
    <source>
        <dbReference type="Pfam" id="PF01636"/>
    </source>
</evidence>
<dbReference type="GO" id="GO:0016740">
    <property type="term" value="F:transferase activity"/>
    <property type="evidence" value="ECO:0007669"/>
    <property type="project" value="UniProtKB-KW"/>
</dbReference>
<keyword evidence="3" id="KW-0808">Transferase</keyword>
<dbReference type="SUPFAM" id="SSF56112">
    <property type="entry name" value="Protein kinase-like (PK-like)"/>
    <property type="match status" value="1"/>
</dbReference>
<evidence type="ECO:0000313" key="3">
    <source>
        <dbReference type="EMBL" id="NBG96284.1"/>
    </source>
</evidence>
<evidence type="ECO:0000313" key="4">
    <source>
        <dbReference type="Proteomes" id="UP000470384"/>
    </source>
</evidence>
<dbReference type="InterPro" id="IPR011009">
    <property type="entry name" value="Kinase-like_dom_sf"/>
</dbReference>
<dbReference type="RefSeq" id="WP_160588377.1">
    <property type="nucleotide sequence ID" value="NZ_BMHN01000001.1"/>
</dbReference>
<protein>
    <submittedName>
        <fullName evidence="3">Phosphotransferase</fullName>
    </submittedName>
</protein>
<dbReference type="AlphaFoldDB" id="A0A845QCY5"/>
<accession>A0A845QCY5</accession>
<gene>
    <name evidence="3" type="ORF">GTQ45_11120</name>
</gene>
<reference evidence="3 4" key="1">
    <citation type="journal article" date="2016" name="Int. J. Syst. Evol. Microbiol.">
        <title>Pyruvatibacter mobilis gen. nov., sp. nov., a marine bacterium from the culture broth of Picochlorum sp. 122.</title>
        <authorList>
            <person name="Wang G."/>
            <person name="Tang M."/>
            <person name="Wu H."/>
            <person name="Dai S."/>
            <person name="Li T."/>
            <person name="Chen C."/>
            <person name="He H."/>
            <person name="Fan J."/>
            <person name="Xiang W."/>
            <person name="Li X."/>
        </authorList>
    </citation>
    <scope>NUCLEOTIDE SEQUENCE [LARGE SCALE GENOMIC DNA]</scope>
    <source>
        <strain evidence="3 4">GYP-11</strain>
    </source>
</reference>